<dbReference type="Proteomes" id="UP000198762">
    <property type="component" value="Unassembled WGS sequence"/>
</dbReference>
<dbReference type="RefSeq" id="WP_091849080.1">
    <property type="nucleotide sequence ID" value="NZ_FOHZ01000003.1"/>
</dbReference>
<feature type="transmembrane region" description="Helical" evidence="1">
    <location>
        <begin position="6"/>
        <end position="26"/>
    </location>
</feature>
<protein>
    <submittedName>
        <fullName evidence="2">Uncharacterized protein</fullName>
    </submittedName>
</protein>
<reference evidence="3" key="1">
    <citation type="submission" date="2016-10" db="EMBL/GenBank/DDBJ databases">
        <authorList>
            <person name="Varghese N."/>
            <person name="Submissions S."/>
        </authorList>
    </citation>
    <scope>NUCLEOTIDE SEQUENCE [LARGE SCALE GENOMIC DNA]</scope>
    <source>
        <strain evidence="3">CGMCC 1.6489</strain>
    </source>
</reference>
<accession>A0A1I0ASW6</accession>
<keyword evidence="1" id="KW-0812">Transmembrane</keyword>
<keyword evidence="1" id="KW-1133">Transmembrane helix</keyword>
<organism evidence="2 3">
    <name type="scientific">Marinobacter segnicrescens</name>
    <dbReference type="NCBI Taxonomy" id="430453"/>
    <lineage>
        <taxon>Bacteria</taxon>
        <taxon>Pseudomonadati</taxon>
        <taxon>Pseudomonadota</taxon>
        <taxon>Gammaproteobacteria</taxon>
        <taxon>Pseudomonadales</taxon>
        <taxon>Marinobacteraceae</taxon>
        <taxon>Marinobacter</taxon>
    </lineage>
</organism>
<proteinExistence type="predicted"/>
<dbReference type="AlphaFoldDB" id="A0A1I0ASW6"/>
<evidence type="ECO:0000256" key="1">
    <source>
        <dbReference type="SAM" id="Phobius"/>
    </source>
</evidence>
<dbReference type="OrthoDB" id="6372116at2"/>
<gene>
    <name evidence="2" type="ORF">SAMN04487962_10399</name>
</gene>
<dbReference type="EMBL" id="FOHZ01000003">
    <property type="protein sequence ID" value="SES97506.1"/>
    <property type="molecule type" value="Genomic_DNA"/>
</dbReference>
<evidence type="ECO:0000313" key="2">
    <source>
        <dbReference type="EMBL" id="SES97506.1"/>
    </source>
</evidence>
<evidence type="ECO:0000313" key="3">
    <source>
        <dbReference type="Proteomes" id="UP000198762"/>
    </source>
</evidence>
<feature type="transmembrane region" description="Helical" evidence="1">
    <location>
        <begin position="46"/>
        <end position="69"/>
    </location>
</feature>
<keyword evidence="1" id="KW-0472">Membrane</keyword>
<keyword evidence="3" id="KW-1185">Reference proteome</keyword>
<feature type="transmembrane region" description="Helical" evidence="1">
    <location>
        <begin position="89"/>
        <end position="115"/>
    </location>
</feature>
<name>A0A1I0ASW6_9GAMM</name>
<sequence length="118" mass="12753">MLYRLITLIGGIAFVAVLYGLIWLLCRKFLQGHKVTDNLNDRATALATWTFTGVCLGLVFAVFGAFLLGPWAFYRTVRAHDVGVSDAAAVWWGLGVVSLALVLTGAGFAGFLWVVGVF</sequence>
<dbReference type="STRING" id="430453.SAMN04487962_10399"/>